<protein>
    <submittedName>
        <fullName evidence="3">Salivary inositol polyphosphate 5-phosphatase</fullName>
    </submittedName>
</protein>
<sequence length="316" mass="35942">MNLKILLLFSFVCLVSIHAKDANSAPRTVYAVTWNVGEGDPPGTVKELLGQISSYDVNPDIVIVGLQEVSMNPATAAIKRNTWTKKIDDVLKMTSNYEKVKSESLLGMLLKVYVKVKYGQLFQQEEATIVMTGKGGTFGNKGGVIIKFHLNNQWYCIVNSHLPAHDGKLQDRIRDYKLIEAKRKEFCNKASDYIFWLGDLNFRLMDEKTYDVNKIIGLIKQNKLSDLLQKDELIKAKSNGTIFNGFTEKLIEFAPTFKLKKGQGQYNSERRPAWTDRVLCKSDTSKKITPTLYKSVTSYLESDHYPVQAQFYINDK</sequence>
<dbReference type="SUPFAM" id="SSF56219">
    <property type="entry name" value="DNase I-like"/>
    <property type="match status" value="1"/>
</dbReference>
<proteinExistence type="evidence at transcript level"/>
<dbReference type="GO" id="GO:0004439">
    <property type="term" value="F:phosphatidylinositol-4,5-bisphosphate 5-phosphatase activity"/>
    <property type="evidence" value="ECO:0007669"/>
    <property type="project" value="TreeGrafter"/>
</dbReference>
<feature type="signal peptide" evidence="1">
    <location>
        <begin position="1"/>
        <end position="19"/>
    </location>
</feature>
<name>E2J7A5_9HEMI</name>
<dbReference type="GO" id="GO:0046856">
    <property type="term" value="P:phosphatidylinositol dephosphorylation"/>
    <property type="evidence" value="ECO:0007669"/>
    <property type="project" value="InterPro"/>
</dbReference>
<dbReference type="PANTHER" id="PTHR11200">
    <property type="entry name" value="INOSITOL 5-PHOSPHATASE"/>
    <property type="match status" value="1"/>
</dbReference>
<dbReference type="AlphaFoldDB" id="E2J7A5"/>
<dbReference type="EMBL" id="HP429323">
    <property type="protein sequence ID" value="ADN29823.1"/>
    <property type="molecule type" value="mRNA"/>
</dbReference>
<dbReference type="Gene3D" id="3.60.10.10">
    <property type="entry name" value="Endonuclease/exonuclease/phosphatase"/>
    <property type="match status" value="1"/>
</dbReference>
<dbReference type="InterPro" id="IPR000300">
    <property type="entry name" value="IPPc"/>
</dbReference>
<dbReference type="SMART" id="SM00128">
    <property type="entry name" value="IPPc"/>
    <property type="match status" value="1"/>
</dbReference>
<accession>E2J7A5</accession>
<dbReference type="InterPro" id="IPR046985">
    <property type="entry name" value="IP5"/>
</dbReference>
<reference evidence="3" key="1">
    <citation type="journal article" date="2012" name="Am. J. Trop. Med. Hyg.">
        <title>An insight into the sialotranscriptome of Triatoma matogrossensis, a kissing bug associated with fogo selvagem in South America.</title>
        <authorList>
            <person name="Assumpcao T.C."/>
            <person name="Eaton D.P."/>
            <person name="Pham V.M."/>
            <person name="Francischetti I.M."/>
            <person name="Aoki V."/>
            <person name="Hans-Filho G."/>
            <person name="Rivitti E.A."/>
            <person name="Valenzuela J.G."/>
            <person name="Diaz L.A."/>
            <person name="Ribeiro J.M."/>
        </authorList>
    </citation>
    <scope>NUCLEOTIDE SEQUENCE</scope>
    <source>
        <tissue evidence="3">Salivary gland</tissue>
    </source>
</reference>
<evidence type="ECO:0000313" key="3">
    <source>
        <dbReference type="EMBL" id="ADN29823.1"/>
    </source>
</evidence>
<dbReference type="Pfam" id="PF22669">
    <property type="entry name" value="Exo_endo_phos2"/>
    <property type="match status" value="1"/>
</dbReference>
<dbReference type="InterPro" id="IPR036691">
    <property type="entry name" value="Endo/exonu/phosph_ase_sf"/>
</dbReference>
<dbReference type="PANTHER" id="PTHR11200:SF275">
    <property type="entry name" value="LD06095P"/>
    <property type="match status" value="1"/>
</dbReference>
<feature type="domain" description="Inositol polyphosphate-related phosphatase" evidence="2">
    <location>
        <begin position="25"/>
        <end position="315"/>
    </location>
</feature>
<organism evidence="3">
    <name type="scientific">Triatoma matogrossensis</name>
    <dbReference type="NCBI Taxonomy" id="162370"/>
    <lineage>
        <taxon>Eukaryota</taxon>
        <taxon>Metazoa</taxon>
        <taxon>Ecdysozoa</taxon>
        <taxon>Arthropoda</taxon>
        <taxon>Hexapoda</taxon>
        <taxon>Insecta</taxon>
        <taxon>Pterygota</taxon>
        <taxon>Neoptera</taxon>
        <taxon>Paraneoptera</taxon>
        <taxon>Hemiptera</taxon>
        <taxon>Heteroptera</taxon>
        <taxon>Panheteroptera</taxon>
        <taxon>Cimicomorpha</taxon>
        <taxon>Reduviidae</taxon>
        <taxon>Triatominae</taxon>
        <taxon>Triatoma</taxon>
    </lineage>
</organism>
<evidence type="ECO:0000259" key="2">
    <source>
        <dbReference type="SMART" id="SM00128"/>
    </source>
</evidence>
<feature type="chain" id="PRO_5003160054" evidence="1">
    <location>
        <begin position="20"/>
        <end position="316"/>
    </location>
</feature>
<evidence type="ECO:0000256" key="1">
    <source>
        <dbReference type="SAM" id="SignalP"/>
    </source>
</evidence>
<keyword evidence="1" id="KW-0732">Signal</keyword>